<feature type="domain" description="Lysozyme inhibitor LprI-like N-terminal" evidence="2">
    <location>
        <begin position="29"/>
        <end position="132"/>
    </location>
</feature>
<dbReference type="RefSeq" id="WP_053997313.1">
    <property type="nucleotide sequence ID" value="NZ_JXMU01000001.1"/>
</dbReference>
<proteinExistence type="predicted"/>
<dbReference type="AlphaFoldDB" id="A0A0M9GPG4"/>
<dbReference type="PANTHER" id="PTHR39176:SF1">
    <property type="entry name" value="PERIPLASMIC PROTEIN"/>
    <property type="match status" value="1"/>
</dbReference>
<dbReference type="PANTHER" id="PTHR39176">
    <property type="entry name" value="PERIPLASMIC PROTEIN-RELATED"/>
    <property type="match status" value="1"/>
</dbReference>
<dbReference type="Proteomes" id="UP000038011">
    <property type="component" value="Unassembled WGS sequence"/>
</dbReference>
<dbReference type="InterPro" id="IPR009739">
    <property type="entry name" value="LprI-like_N"/>
</dbReference>
<sequence>MNNTIIVTAALSFATLCTMAQASDQEVDCDNAETQFEMNHCSGLEFDAADKALNKTWSKIRAAVKTIDENNKEYAPYEPSAADNLLKAQRAWIDYRDGQCAAEAAQYAGGTIQPLIRSTCLTDMTKKRTKELQEMIVDR</sequence>
<feature type="signal peptide" evidence="1">
    <location>
        <begin position="1"/>
        <end position="22"/>
    </location>
</feature>
<feature type="chain" id="PRO_5005836573" description="Lysozyme inhibitor LprI-like N-terminal domain-containing protein" evidence="1">
    <location>
        <begin position="23"/>
        <end position="139"/>
    </location>
</feature>
<organism evidence="3 4">
    <name type="scientific">Ahrensia marina</name>
    <dbReference type="NCBI Taxonomy" id="1514904"/>
    <lineage>
        <taxon>Bacteria</taxon>
        <taxon>Pseudomonadati</taxon>
        <taxon>Pseudomonadota</taxon>
        <taxon>Alphaproteobacteria</taxon>
        <taxon>Hyphomicrobiales</taxon>
        <taxon>Ahrensiaceae</taxon>
        <taxon>Ahrensia</taxon>
    </lineage>
</organism>
<accession>A0A0M9GPG4</accession>
<reference evidence="3 4" key="1">
    <citation type="submission" date="2015-01" db="EMBL/GenBank/DDBJ databases">
        <title>Ahrensia donghaiensis sp. nov., a novel dimethylsulphoniopropionate-cleavage bacterium isolated from seawater and emended descriptions of the genus Ahrensia and Ahrensia kielensis.</title>
        <authorList>
            <person name="Liu J."/>
        </authorList>
    </citation>
    <scope>NUCLEOTIDE SEQUENCE [LARGE SCALE GENOMIC DNA]</scope>
    <source>
        <strain evidence="3 4">LZD062</strain>
    </source>
</reference>
<dbReference type="Gene3D" id="1.20.1270.180">
    <property type="match status" value="1"/>
</dbReference>
<comment type="caution">
    <text evidence="3">The sequence shown here is derived from an EMBL/GenBank/DDBJ whole genome shotgun (WGS) entry which is preliminary data.</text>
</comment>
<dbReference type="PATRIC" id="fig|1514904.3.peg.50"/>
<dbReference type="STRING" id="1514904.SU32_00250"/>
<protein>
    <recommendedName>
        <fullName evidence="2">Lysozyme inhibitor LprI-like N-terminal domain-containing protein</fullName>
    </recommendedName>
</protein>
<evidence type="ECO:0000313" key="4">
    <source>
        <dbReference type="Proteomes" id="UP000038011"/>
    </source>
</evidence>
<evidence type="ECO:0000256" key="1">
    <source>
        <dbReference type="SAM" id="SignalP"/>
    </source>
</evidence>
<evidence type="ECO:0000259" key="2">
    <source>
        <dbReference type="Pfam" id="PF07007"/>
    </source>
</evidence>
<dbReference type="Pfam" id="PF07007">
    <property type="entry name" value="LprI"/>
    <property type="match status" value="1"/>
</dbReference>
<keyword evidence="1" id="KW-0732">Signal</keyword>
<evidence type="ECO:0000313" key="3">
    <source>
        <dbReference type="EMBL" id="KPB02757.1"/>
    </source>
</evidence>
<gene>
    <name evidence="3" type="ORF">SU32_00250</name>
</gene>
<keyword evidence="4" id="KW-1185">Reference proteome</keyword>
<name>A0A0M9GPG4_9HYPH</name>
<dbReference type="EMBL" id="JXMU01000001">
    <property type="protein sequence ID" value="KPB02757.1"/>
    <property type="molecule type" value="Genomic_DNA"/>
</dbReference>